<evidence type="ECO:0000313" key="5">
    <source>
        <dbReference type="EMBL" id="GBD08126.1"/>
    </source>
</evidence>
<evidence type="ECO:0000313" key="6">
    <source>
        <dbReference type="Proteomes" id="UP000236642"/>
    </source>
</evidence>
<dbReference type="PANTHER" id="PTHR42788:SF13">
    <property type="entry name" value="ALIPHATIC SULFONATES IMPORT ATP-BINDING PROTEIN SSUB"/>
    <property type="match status" value="1"/>
</dbReference>
<dbReference type="InterPro" id="IPR017871">
    <property type="entry name" value="ABC_transporter-like_CS"/>
</dbReference>
<sequence length="250" mass="28100">MLEIRIRHVDQAFSIPQGRWVVFEDLNLEIPPGSFTVIVGPSGCGKSTLLRIVAGLLRPTAGEVYLGSLSPEEARAARWIGWMGQGPALLPWRTVEGNIRLALEVNRRPLQPALSIGELIELVGLRGFERAYPRMLSGGMQQRVALARTLAPGPRVWLMDEPFAALDALTREQLLEEVERLWQRFHATVLWVTHDLHEAARLADEVIVLSGRPAHVRARFSIPDPRPRRDERRIGEWVQTIRQALAGGDR</sequence>
<name>A0A2H5Y3V3_9CHLR</name>
<accession>A0A2H5Y3V3</accession>
<evidence type="ECO:0000256" key="3">
    <source>
        <dbReference type="ARBA" id="ARBA00022840"/>
    </source>
</evidence>
<dbReference type="SUPFAM" id="SSF52540">
    <property type="entry name" value="P-loop containing nucleoside triphosphate hydrolases"/>
    <property type="match status" value="1"/>
</dbReference>
<dbReference type="InterPro" id="IPR027417">
    <property type="entry name" value="P-loop_NTPase"/>
</dbReference>
<gene>
    <name evidence="5" type="primary">ssuB</name>
    <name evidence="5" type="ORF">HRbin22_00359</name>
</gene>
<dbReference type="Gene3D" id="3.40.50.300">
    <property type="entry name" value="P-loop containing nucleotide triphosphate hydrolases"/>
    <property type="match status" value="1"/>
</dbReference>
<keyword evidence="3 5" id="KW-0067">ATP-binding</keyword>
<keyword evidence="1" id="KW-0813">Transport</keyword>
<keyword evidence="5" id="KW-0378">Hydrolase</keyword>
<dbReference type="PROSITE" id="PS50893">
    <property type="entry name" value="ABC_TRANSPORTER_2"/>
    <property type="match status" value="1"/>
</dbReference>
<keyword evidence="2" id="KW-0547">Nucleotide-binding</keyword>
<proteinExistence type="predicted"/>
<dbReference type="SMART" id="SM00382">
    <property type="entry name" value="AAA"/>
    <property type="match status" value="1"/>
</dbReference>
<dbReference type="CDD" id="cd03293">
    <property type="entry name" value="ABC_NrtD_SsuB_transporters"/>
    <property type="match status" value="1"/>
</dbReference>
<organism evidence="5 6">
    <name type="scientific">Candidatus Thermoflexus japonica</name>
    <dbReference type="NCBI Taxonomy" id="2035417"/>
    <lineage>
        <taxon>Bacteria</taxon>
        <taxon>Bacillati</taxon>
        <taxon>Chloroflexota</taxon>
        <taxon>Thermoflexia</taxon>
        <taxon>Thermoflexales</taxon>
        <taxon>Thermoflexaceae</taxon>
        <taxon>Thermoflexus</taxon>
    </lineage>
</organism>
<dbReference type="InterPro" id="IPR050166">
    <property type="entry name" value="ABC_transporter_ATP-bind"/>
</dbReference>
<evidence type="ECO:0000256" key="2">
    <source>
        <dbReference type="ARBA" id="ARBA00022741"/>
    </source>
</evidence>
<protein>
    <submittedName>
        <fullName evidence="5">Aliphatic sulfonates import ATP-binding protein SsuB</fullName>
        <ecNumber evidence="5">3.6.3.-</ecNumber>
    </submittedName>
</protein>
<dbReference type="PANTHER" id="PTHR42788">
    <property type="entry name" value="TAURINE IMPORT ATP-BINDING PROTEIN-RELATED"/>
    <property type="match status" value="1"/>
</dbReference>
<dbReference type="EC" id="3.6.3.-" evidence="5"/>
<evidence type="ECO:0000259" key="4">
    <source>
        <dbReference type="PROSITE" id="PS50893"/>
    </source>
</evidence>
<comment type="caution">
    <text evidence="5">The sequence shown here is derived from an EMBL/GenBank/DDBJ whole genome shotgun (WGS) entry which is preliminary data.</text>
</comment>
<dbReference type="Proteomes" id="UP000236642">
    <property type="component" value="Unassembled WGS sequence"/>
</dbReference>
<evidence type="ECO:0000256" key="1">
    <source>
        <dbReference type="ARBA" id="ARBA00022448"/>
    </source>
</evidence>
<dbReference type="InterPro" id="IPR003439">
    <property type="entry name" value="ABC_transporter-like_ATP-bd"/>
</dbReference>
<dbReference type="InterPro" id="IPR003593">
    <property type="entry name" value="AAA+_ATPase"/>
</dbReference>
<reference evidence="6" key="1">
    <citation type="submission" date="2017-09" db="EMBL/GenBank/DDBJ databases">
        <title>Metaegenomics of thermophilic ammonia-oxidizing enrichment culture.</title>
        <authorList>
            <person name="Kato S."/>
            <person name="Suzuki K."/>
        </authorList>
    </citation>
    <scope>NUCLEOTIDE SEQUENCE [LARGE SCALE GENOMIC DNA]</scope>
</reference>
<dbReference type="PROSITE" id="PS00211">
    <property type="entry name" value="ABC_TRANSPORTER_1"/>
    <property type="match status" value="1"/>
</dbReference>
<dbReference type="Pfam" id="PF00005">
    <property type="entry name" value="ABC_tran"/>
    <property type="match status" value="1"/>
</dbReference>
<dbReference type="EMBL" id="BEHY01000004">
    <property type="protein sequence ID" value="GBD08126.1"/>
    <property type="molecule type" value="Genomic_DNA"/>
</dbReference>
<dbReference type="AlphaFoldDB" id="A0A2H5Y3V3"/>
<dbReference type="GO" id="GO:0016887">
    <property type="term" value="F:ATP hydrolysis activity"/>
    <property type="evidence" value="ECO:0007669"/>
    <property type="project" value="InterPro"/>
</dbReference>
<dbReference type="GO" id="GO:0005524">
    <property type="term" value="F:ATP binding"/>
    <property type="evidence" value="ECO:0007669"/>
    <property type="project" value="UniProtKB-KW"/>
</dbReference>
<feature type="domain" description="ABC transporter" evidence="4">
    <location>
        <begin position="4"/>
        <end position="236"/>
    </location>
</feature>